<feature type="region of interest" description="Disordered" evidence="1">
    <location>
        <begin position="101"/>
        <end position="124"/>
    </location>
</feature>
<proteinExistence type="predicted"/>
<feature type="signal peptide" evidence="2">
    <location>
        <begin position="1"/>
        <end position="18"/>
    </location>
</feature>
<evidence type="ECO:0000256" key="1">
    <source>
        <dbReference type="SAM" id="MobiDB-lite"/>
    </source>
</evidence>
<dbReference type="EMBL" id="GGMR01019802">
    <property type="protein sequence ID" value="MBY32421.1"/>
    <property type="molecule type" value="Transcribed_RNA"/>
</dbReference>
<feature type="chain" id="PRO_5015746240" evidence="2">
    <location>
        <begin position="19"/>
        <end position="124"/>
    </location>
</feature>
<keyword evidence="2" id="KW-0732">Signal</keyword>
<sequence>MALQWVLLLVLVTTLIAAEKGSYDETGNDLLRWLDNSGRGFGTWRSPQEDENEELEYSANIFKNENRKRALSFLTHWRPWNQLSGNGRHVIRSPFSSFFPDTEVPSKGNRPVGQPLRWGRRRRR</sequence>
<accession>A0A2S2PSG7</accession>
<name>A0A2S2PSG7_SCHGA</name>
<evidence type="ECO:0000256" key="2">
    <source>
        <dbReference type="SAM" id="SignalP"/>
    </source>
</evidence>
<organism evidence="3">
    <name type="scientific">Schizaphis graminum</name>
    <name type="common">Green bug aphid</name>
    <dbReference type="NCBI Taxonomy" id="13262"/>
    <lineage>
        <taxon>Eukaryota</taxon>
        <taxon>Metazoa</taxon>
        <taxon>Ecdysozoa</taxon>
        <taxon>Arthropoda</taxon>
        <taxon>Hexapoda</taxon>
        <taxon>Insecta</taxon>
        <taxon>Pterygota</taxon>
        <taxon>Neoptera</taxon>
        <taxon>Paraneoptera</taxon>
        <taxon>Hemiptera</taxon>
        <taxon>Sternorrhyncha</taxon>
        <taxon>Aphidomorpha</taxon>
        <taxon>Aphidoidea</taxon>
        <taxon>Aphididae</taxon>
        <taxon>Aphidini</taxon>
        <taxon>Schizaphis</taxon>
    </lineage>
</organism>
<dbReference type="AlphaFoldDB" id="A0A2S2PSG7"/>
<protein>
    <submittedName>
        <fullName evidence="3">Uncharacterized protein</fullName>
    </submittedName>
</protein>
<reference evidence="3" key="1">
    <citation type="submission" date="2018-04" db="EMBL/GenBank/DDBJ databases">
        <title>Transcriptome of Schizaphis graminum biotype I.</title>
        <authorList>
            <person name="Scully E.D."/>
            <person name="Geib S.M."/>
            <person name="Palmer N.A."/>
            <person name="Koch K."/>
            <person name="Bradshaw J."/>
            <person name="Heng-Moss T."/>
            <person name="Sarath G."/>
        </authorList>
    </citation>
    <scope>NUCLEOTIDE SEQUENCE</scope>
</reference>
<gene>
    <name evidence="3" type="ORF">g.2378</name>
</gene>
<evidence type="ECO:0000313" key="3">
    <source>
        <dbReference type="EMBL" id="MBY32421.1"/>
    </source>
</evidence>